<dbReference type="EMBL" id="QHCR01000002">
    <property type="protein sequence ID" value="RHX81151.1"/>
    <property type="molecule type" value="Genomic_DNA"/>
</dbReference>
<proteinExistence type="predicted"/>
<dbReference type="RefSeq" id="WP_118954669.1">
    <property type="nucleotide sequence ID" value="NZ_QHCR01000002.1"/>
</dbReference>
<dbReference type="Proteomes" id="UP000285569">
    <property type="component" value="Unassembled WGS sequence"/>
</dbReference>
<reference evidence="2" key="1">
    <citation type="submission" date="2018-05" db="EMBL/GenBank/DDBJ databases">
        <title>Leptospira yasudae sp. nov. and Leptospira stimsonii sp. nov., two pathogenic species of the genus Leptospira isolated from environmental sources.</title>
        <authorList>
            <person name="Casanovas-Massana A."/>
            <person name="Hamond C."/>
            <person name="Santos L.A."/>
            <person name="Hacker K.P."/>
            <person name="Balassiano I."/>
            <person name="Medeiros M.A."/>
            <person name="Reis M.G."/>
            <person name="Ko A.I."/>
            <person name="Wunder E.A."/>
        </authorList>
    </citation>
    <scope>NUCLEOTIDE SEQUENCE [LARGE SCALE GENOMIC DNA]</scope>
    <source>
        <strain evidence="2">B21</strain>
    </source>
</reference>
<organism evidence="1 2">
    <name type="scientific">Leptospira yasudae</name>
    <dbReference type="NCBI Taxonomy" id="2202201"/>
    <lineage>
        <taxon>Bacteria</taxon>
        <taxon>Pseudomonadati</taxon>
        <taxon>Spirochaetota</taxon>
        <taxon>Spirochaetia</taxon>
        <taxon>Leptospirales</taxon>
        <taxon>Leptospiraceae</taxon>
        <taxon>Leptospira</taxon>
    </lineage>
</organism>
<gene>
    <name evidence="1" type="ORF">DLM77_03315</name>
</gene>
<evidence type="ECO:0000313" key="2">
    <source>
        <dbReference type="Proteomes" id="UP000285569"/>
    </source>
</evidence>
<sequence length="259" mass="29241">MSRLYKLLPIGIVYLLTVYSLGASEVIELEGNVEENNMKVSSALNKFAEGSVKFSKKTKGFKYHYTNPWYSRYSFNVYLGEFAKRDNVSIMRIEAPKNGMEKVFRNYFKEELQRKDAAGIGTPSSGTNPDDKIEKLEKKSHIVSQGLNLISPAFSVLYNSRKSPVYTSGDTFSRTSFYLLSDLLIGGLAYYFAMNSIPKKSMMDNLLNKEGPSGNVFDSPYGGIFVAALVVPRLYRMTGAIEDTTTHNRLVELSYTYKY</sequence>
<keyword evidence="2" id="KW-1185">Reference proteome</keyword>
<name>A0ABX9M6X0_9LEPT</name>
<comment type="caution">
    <text evidence="1">The sequence shown here is derived from an EMBL/GenBank/DDBJ whole genome shotgun (WGS) entry which is preliminary data.</text>
</comment>
<reference evidence="1 2" key="2">
    <citation type="journal article" date="2020" name="Int. J. Syst. Evol. Microbiol.">
        <title>Leptospira yasudae sp. nov. and Leptospira stimsonii sp. nov., two new species of the pathogenic group isolated from environmental sources.</title>
        <authorList>
            <person name="Casanovas-Massana A."/>
            <person name="Hamond C."/>
            <person name="Santos L.A."/>
            <person name="de Oliveira D."/>
            <person name="Hacker K.P."/>
            <person name="Balassiano I."/>
            <person name="Costa F."/>
            <person name="Medeiros M.A."/>
            <person name="Reis M.G."/>
            <person name="Ko A.I."/>
            <person name="Wunder E.A."/>
        </authorList>
    </citation>
    <scope>NUCLEOTIDE SEQUENCE [LARGE SCALE GENOMIC DNA]</scope>
    <source>
        <strain evidence="1 2">B21</strain>
    </source>
</reference>
<accession>A0ABX9M6X0</accession>
<protein>
    <submittedName>
        <fullName evidence="1">Uncharacterized protein</fullName>
    </submittedName>
</protein>
<evidence type="ECO:0000313" key="1">
    <source>
        <dbReference type="EMBL" id="RHX81151.1"/>
    </source>
</evidence>